<keyword evidence="3" id="KW-0813">Transport</keyword>
<feature type="transmembrane region" description="Helical" evidence="8">
    <location>
        <begin position="233"/>
        <end position="252"/>
    </location>
</feature>
<comment type="subcellular location">
    <subcellularLocation>
        <location evidence="1">Membrane</location>
        <topology evidence="1">Multi-pass membrane protein</topology>
    </subcellularLocation>
</comment>
<name>A0A915LEK9_MELJA</name>
<feature type="transmembrane region" description="Helical" evidence="8">
    <location>
        <begin position="306"/>
        <end position="326"/>
    </location>
</feature>
<dbReference type="NCBIfam" id="TIGR01197">
    <property type="entry name" value="nramp"/>
    <property type="match status" value="1"/>
</dbReference>
<feature type="transmembrane region" description="Helical" evidence="8">
    <location>
        <begin position="264"/>
        <end position="282"/>
    </location>
</feature>
<evidence type="ECO:0000256" key="6">
    <source>
        <dbReference type="ARBA" id="ARBA00023136"/>
    </source>
</evidence>
<keyword evidence="6 8" id="KW-0472">Membrane</keyword>
<accession>A0A915LEK9</accession>
<dbReference type="PANTHER" id="PTHR11706">
    <property type="entry name" value="SOLUTE CARRIER PROTEIN FAMILY 11 MEMBER"/>
    <property type="match status" value="1"/>
</dbReference>
<feature type="transmembrane region" description="Helical" evidence="8">
    <location>
        <begin position="347"/>
        <end position="372"/>
    </location>
</feature>
<evidence type="ECO:0000256" key="5">
    <source>
        <dbReference type="ARBA" id="ARBA00022989"/>
    </source>
</evidence>
<evidence type="ECO:0000313" key="9">
    <source>
        <dbReference type="Proteomes" id="UP000887561"/>
    </source>
</evidence>
<keyword evidence="5 8" id="KW-1133">Transmembrane helix</keyword>
<dbReference type="GO" id="GO:0010008">
    <property type="term" value="C:endosome membrane"/>
    <property type="evidence" value="ECO:0007669"/>
    <property type="project" value="TreeGrafter"/>
</dbReference>
<dbReference type="GO" id="GO:0005384">
    <property type="term" value="F:manganese ion transmembrane transporter activity"/>
    <property type="evidence" value="ECO:0007669"/>
    <property type="project" value="TreeGrafter"/>
</dbReference>
<evidence type="ECO:0000256" key="7">
    <source>
        <dbReference type="SAM" id="MobiDB-lite"/>
    </source>
</evidence>
<dbReference type="GO" id="GO:0015086">
    <property type="term" value="F:cadmium ion transmembrane transporter activity"/>
    <property type="evidence" value="ECO:0007669"/>
    <property type="project" value="TreeGrafter"/>
</dbReference>
<dbReference type="Proteomes" id="UP000887561">
    <property type="component" value="Unplaced"/>
</dbReference>
<dbReference type="NCBIfam" id="NF037982">
    <property type="entry name" value="Nramp_1"/>
    <property type="match status" value="1"/>
</dbReference>
<dbReference type="WBParaSite" id="scaffold10857_cov234.g15118">
    <property type="protein sequence ID" value="scaffold10857_cov234.g15118"/>
    <property type="gene ID" value="scaffold10857_cov234.g15118"/>
</dbReference>
<evidence type="ECO:0000256" key="8">
    <source>
        <dbReference type="SAM" id="Phobius"/>
    </source>
</evidence>
<organism evidence="9 10">
    <name type="scientific">Meloidogyne javanica</name>
    <name type="common">Root-knot nematode worm</name>
    <dbReference type="NCBI Taxonomy" id="6303"/>
    <lineage>
        <taxon>Eukaryota</taxon>
        <taxon>Metazoa</taxon>
        <taxon>Ecdysozoa</taxon>
        <taxon>Nematoda</taxon>
        <taxon>Chromadorea</taxon>
        <taxon>Rhabditida</taxon>
        <taxon>Tylenchina</taxon>
        <taxon>Tylenchomorpha</taxon>
        <taxon>Tylenchoidea</taxon>
        <taxon>Meloidogynidae</taxon>
        <taxon>Meloidogyninae</taxon>
        <taxon>Meloidogyne</taxon>
        <taxon>Meloidogyne incognita group</taxon>
    </lineage>
</organism>
<evidence type="ECO:0000256" key="1">
    <source>
        <dbReference type="ARBA" id="ARBA00004141"/>
    </source>
</evidence>
<evidence type="ECO:0000313" key="10">
    <source>
        <dbReference type="WBParaSite" id="scaffold10857_cov234.g15118"/>
    </source>
</evidence>
<protein>
    <submittedName>
        <fullName evidence="10">Uncharacterized protein</fullName>
    </submittedName>
</protein>
<reference evidence="10" key="1">
    <citation type="submission" date="2022-11" db="UniProtKB">
        <authorList>
            <consortium name="WormBaseParasite"/>
        </authorList>
    </citation>
    <scope>IDENTIFICATION</scope>
</reference>
<dbReference type="GO" id="GO:0005886">
    <property type="term" value="C:plasma membrane"/>
    <property type="evidence" value="ECO:0007669"/>
    <property type="project" value="TreeGrafter"/>
</dbReference>
<feature type="transmembrane region" description="Helical" evidence="8">
    <location>
        <begin position="158"/>
        <end position="180"/>
    </location>
</feature>
<evidence type="ECO:0000256" key="3">
    <source>
        <dbReference type="ARBA" id="ARBA00022448"/>
    </source>
</evidence>
<dbReference type="Pfam" id="PF01566">
    <property type="entry name" value="Nramp"/>
    <property type="match status" value="1"/>
</dbReference>
<dbReference type="InterPro" id="IPR001046">
    <property type="entry name" value="NRAMP_fam"/>
</dbReference>
<evidence type="ECO:0000256" key="4">
    <source>
        <dbReference type="ARBA" id="ARBA00022692"/>
    </source>
</evidence>
<dbReference type="PRINTS" id="PR00447">
    <property type="entry name" value="NATRESASSCMP"/>
</dbReference>
<dbReference type="PANTHER" id="PTHR11706:SF33">
    <property type="entry name" value="NATURAL RESISTANCE-ASSOCIATED MACROPHAGE PROTEIN 2"/>
    <property type="match status" value="1"/>
</dbReference>
<sequence length="390" mass="43952">MNLWKRDEPKIDEKSWLFDSSSSLSTLSTIPKQNPSAYGTCRDGMLNDQEVDKGRGTKKKGGVNNGDKKRSQLLLTVQPTIRIKQTNDQQHKIESICTEEEALDYMVAIPETDGESIFSLRKLWAFTGPGFLMSIAYLDPGNIESDLQSGTVARYKLLWVLLMAHILGFFLQRLSARLGVVSGKNMAEMAYEFYPKVPRLFLWSMIEIAIICSDMQEVIGTAIAFSLLSNGRIPLFVGVLITMVDTFTFLLIDRYGFRKLEFIFALLIATMAITFGFEFFVVKPDIVDLISGTLLPYCPDCGRKEFLQAISVVGAVIMPHNLYLHSALVKSRKIDRSQRRNISEANLYYFIECVIALTCSFFINLFVVSVFAHGLYGKTNADIVGWQAIF</sequence>
<comment type="similarity">
    <text evidence="2">Belongs to the NRAMP family.</text>
</comment>
<keyword evidence="4 8" id="KW-0812">Transmembrane</keyword>
<dbReference type="AlphaFoldDB" id="A0A915LEK9"/>
<keyword evidence="9" id="KW-1185">Reference proteome</keyword>
<dbReference type="GO" id="GO:0005381">
    <property type="term" value="F:iron ion transmembrane transporter activity"/>
    <property type="evidence" value="ECO:0007669"/>
    <property type="project" value="TreeGrafter"/>
</dbReference>
<proteinExistence type="inferred from homology"/>
<feature type="region of interest" description="Disordered" evidence="7">
    <location>
        <begin position="28"/>
        <end position="67"/>
    </location>
</feature>
<evidence type="ECO:0000256" key="2">
    <source>
        <dbReference type="ARBA" id="ARBA00006670"/>
    </source>
</evidence>